<dbReference type="eggNOG" id="ENOG50333TK">
    <property type="taxonomic scope" value="Bacteria"/>
</dbReference>
<evidence type="ECO:0008006" key="4">
    <source>
        <dbReference type="Google" id="ProtNLM"/>
    </source>
</evidence>
<dbReference type="RefSeq" id="WP_051720270.1">
    <property type="nucleotide sequence ID" value="NZ_JMIH01000034.1"/>
</dbReference>
<feature type="signal peptide" evidence="1">
    <location>
        <begin position="1"/>
        <end position="28"/>
    </location>
</feature>
<organism evidence="2 3">
    <name type="scientific">Anditalea andensis</name>
    <dbReference type="NCBI Taxonomy" id="1048983"/>
    <lineage>
        <taxon>Bacteria</taxon>
        <taxon>Pseudomonadati</taxon>
        <taxon>Bacteroidota</taxon>
        <taxon>Cytophagia</taxon>
        <taxon>Cytophagales</taxon>
        <taxon>Cytophagaceae</taxon>
        <taxon>Anditalea</taxon>
    </lineage>
</organism>
<dbReference type="AlphaFoldDB" id="A0A074KWF6"/>
<evidence type="ECO:0000313" key="2">
    <source>
        <dbReference type="EMBL" id="KEO71943.1"/>
    </source>
</evidence>
<accession>A0A074KWF6</accession>
<dbReference type="OrthoDB" id="1121354at2"/>
<keyword evidence="3" id="KW-1185">Reference proteome</keyword>
<evidence type="ECO:0000313" key="3">
    <source>
        <dbReference type="Proteomes" id="UP000027821"/>
    </source>
</evidence>
<name>A0A074KWF6_9BACT</name>
<sequence length="450" mass="50839">MKPKAHKNSVIISLMLISFFSYSVPVSAQNKIKLTSNHSDAVFSKMEDGDRGKNTPLGIGEISLKLEKNSDNKIIVAKAGYEPVVLEFPKTEKYEKEMKVLLVNRMVEVESNYDDAVFLNGEEILGRGKSSVIIPEGQMAEITVNKTGYVSKKTTYYNVSDKELPPVKEIFELKDRYVQLDIQPQADAYLINGKEMAEGTTGIVVPYGECVELKVIKKGYADVVQKFCNQDSGENIPPIIYGVKLEDRVVRLESLPADASIQVNGNSLAFGQYDLLLPKGTCFKVEVVKEGYISFVRTYCNQDTSSEDIPVVENVKLMDDEAYRVSIYSDKINHRIPIKVRKSLSNSEAWKILISIITKEYDVLETIDFNAGYLITAWRYDAFNNGGKTIRSRIIITNSGSLNESNYSVKFVSQTADGDVSHLEEAHFTDWDRIIRKYYELLEDMEIRLQ</sequence>
<dbReference type="Proteomes" id="UP000027821">
    <property type="component" value="Unassembled WGS sequence"/>
</dbReference>
<proteinExistence type="predicted"/>
<reference evidence="2 3" key="1">
    <citation type="submission" date="2014-04" db="EMBL/GenBank/DDBJ databases">
        <title>Characterization and application of a salt tolerant electro-active bacterium.</title>
        <authorList>
            <person name="Yang L."/>
            <person name="Wei S."/>
            <person name="Tay Q.X.M."/>
        </authorList>
    </citation>
    <scope>NUCLEOTIDE SEQUENCE [LARGE SCALE GENOMIC DNA]</scope>
    <source>
        <strain evidence="2 3">LY1</strain>
    </source>
</reference>
<gene>
    <name evidence="2" type="ORF">EL17_20725</name>
</gene>
<feature type="chain" id="PRO_5001695458" description="PEGA domain-containing protein" evidence="1">
    <location>
        <begin position="29"/>
        <end position="450"/>
    </location>
</feature>
<keyword evidence="1" id="KW-0732">Signal</keyword>
<evidence type="ECO:0000256" key="1">
    <source>
        <dbReference type="SAM" id="SignalP"/>
    </source>
</evidence>
<dbReference type="EMBL" id="JMIH01000034">
    <property type="protein sequence ID" value="KEO71943.1"/>
    <property type="molecule type" value="Genomic_DNA"/>
</dbReference>
<protein>
    <recommendedName>
        <fullName evidence="4">PEGA domain-containing protein</fullName>
    </recommendedName>
</protein>
<comment type="caution">
    <text evidence="2">The sequence shown here is derived from an EMBL/GenBank/DDBJ whole genome shotgun (WGS) entry which is preliminary data.</text>
</comment>